<dbReference type="RefSeq" id="WP_061174159.1">
    <property type="nucleotide sequence ID" value="NZ_FCOE02000004.1"/>
</dbReference>
<organism evidence="2 3">
    <name type="scientific">Caballeronia pedi</name>
    <dbReference type="NCBI Taxonomy" id="1777141"/>
    <lineage>
        <taxon>Bacteria</taxon>
        <taxon>Pseudomonadati</taxon>
        <taxon>Pseudomonadota</taxon>
        <taxon>Betaproteobacteria</taxon>
        <taxon>Burkholderiales</taxon>
        <taxon>Burkholderiaceae</taxon>
        <taxon>Caballeronia</taxon>
    </lineage>
</organism>
<evidence type="ECO:0000313" key="3">
    <source>
        <dbReference type="Proteomes" id="UP000054911"/>
    </source>
</evidence>
<name>A0A158A0V4_9BURK</name>
<dbReference type="EMBL" id="FCOE02000004">
    <property type="protein sequence ID" value="SAK51442.1"/>
    <property type="molecule type" value="Genomic_DNA"/>
</dbReference>
<sequence>MDFIDYRFWVALDKWTAREAALLLDAKDPYLHSNFDIRSKGGQPGYEKARLIAAVIKRTNWGRRYGVCKWEVKEDPIYICDAVRHAGFTLPAPLIRELAKRQSREEPRAAPRFGEGDGSKSAATKERQTMLKMIIGLAMGGYRMDPDAHRNLHAKEMRLDLERAGVALDDATIKKYLDEARRLRRSVLDGQRQID</sequence>
<gene>
    <name evidence="2" type="ORF">AWB80_01641</name>
</gene>
<dbReference type="AlphaFoldDB" id="A0A158A0V4"/>
<protein>
    <submittedName>
        <fullName evidence="2">Uncharacterized protein</fullName>
    </submittedName>
</protein>
<keyword evidence="3" id="KW-1185">Reference proteome</keyword>
<evidence type="ECO:0000256" key="1">
    <source>
        <dbReference type="SAM" id="MobiDB-lite"/>
    </source>
</evidence>
<comment type="caution">
    <text evidence="2">The sequence shown here is derived from an EMBL/GenBank/DDBJ whole genome shotgun (WGS) entry which is preliminary data.</text>
</comment>
<accession>A0A158A0V4</accession>
<dbReference type="OrthoDB" id="7108001at2"/>
<dbReference type="Proteomes" id="UP000054911">
    <property type="component" value="Unassembled WGS sequence"/>
</dbReference>
<proteinExistence type="predicted"/>
<feature type="region of interest" description="Disordered" evidence="1">
    <location>
        <begin position="100"/>
        <end position="124"/>
    </location>
</feature>
<reference evidence="2" key="1">
    <citation type="submission" date="2016-01" db="EMBL/GenBank/DDBJ databases">
        <authorList>
            <person name="Peeters C."/>
        </authorList>
    </citation>
    <scope>NUCLEOTIDE SEQUENCE [LARGE SCALE GENOMIC DNA]</scope>
    <source>
        <strain evidence="2">LMG 29323</strain>
    </source>
</reference>
<evidence type="ECO:0000313" key="2">
    <source>
        <dbReference type="EMBL" id="SAK51442.1"/>
    </source>
</evidence>